<dbReference type="PRINTS" id="PR00690">
    <property type="entry name" value="ADHESNFAMILY"/>
</dbReference>
<sequence>MSSGLRNRVVLAAGLVLLAAACAGPAGGADDGRVDVTVTTTHAADLLRAVGGAHVEVTALMGPGVDPHLYRASQGDVRALVEADLVVYHGLFLEGRMEEVLEAGALERVLALTDALPTGALLASADYADQYDPHVWFDPELWVQVVDPVVAELSDIAPEHAADFAAGGRAYVEEALAAHVEASELLAAVPERRRVLVTSHDAFRYLGRAYGLEVRGVQGLSTEDEAGVADVRGLVDLLVERQVPALFTESSVSPASIEAVREAAADRGWQVHLPERGLYSDALGAPGTPTGSYAGMLLANAETIATALGGS</sequence>
<dbReference type="InterPro" id="IPR006129">
    <property type="entry name" value="AdhesinB"/>
</dbReference>
<dbReference type="InterPro" id="IPR006128">
    <property type="entry name" value="Lipoprotein_PsaA-like"/>
</dbReference>
<comment type="similarity">
    <text evidence="5">Belongs to the bacterial solute-binding protein 9 family.</text>
</comment>
<proteinExistence type="inferred from homology"/>
<dbReference type="EMBL" id="JACSPO010000013">
    <property type="protein sequence ID" value="MBD8063570.1"/>
    <property type="molecule type" value="Genomic_DNA"/>
</dbReference>
<dbReference type="Proteomes" id="UP000661894">
    <property type="component" value="Unassembled WGS sequence"/>
</dbReference>
<comment type="subcellular location">
    <subcellularLocation>
        <location evidence="1">Cell envelope</location>
    </subcellularLocation>
</comment>
<dbReference type="PANTHER" id="PTHR42953:SF1">
    <property type="entry name" value="METAL-BINDING PROTEIN HI_0362-RELATED"/>
    <property type="match status" value="1"/>
</dbReference>
<evidence type="ECO:0000256" key="1">
    <source>
        <dbReference type="ARBA" id="ARBA00004196"/>
    </source>
</evidence>
<evidence type="ECO:0000313" key="7">
    <source>
        <dbReference type="EMBL" id="MBD8063570.1"/>
    </source>
</evidence>
<dbReference type="InterPro" id="IPR006127">
    <property type="entry name" value="ZnuA-like"/>
</dbReference>
<keyword evidence="8" id="KW-1185">Reference proteome</keyword>
<name>A0ABR8Z5P1_9MICO</name>
<keyword evidence="3" id="KW-0479">Metal-binding</keyword>
<dbReference type="Pfam" id="PF01297">
    <property type="entry name" value="ZnuA"/>
    <property type="match status" value="1"/>
</dbReference>
<dbReference type="SUPFAM" id="SSF53807">
    <property type="entry name" value="Helical backbone' metal receptor"/>
    <property type="match status" value="1"/>
</dbReference>
<comment type="caution">
    <text evidence="7">The sequence shown here is derived from an EMBL/GenBank/DDBJ whole genome shotgun (WGS) entry which is preliminary data.</text>
</comment>
<dbReference type="RefSeq" id="WP_251840669.1">
    <property type="nucleotide sequence ID" value="NZ_JACSPO010000013.1"/>
</dbReference>
<keyword evidence="2 5" id="KW-0813">Transport</keyword>
<evidence type="ECO:0000256" key="2">
    <source>
        <dbReference type="ARBA" id="ARBA00022448"/>
    </source>
</evidence>
<gene>
    <name evidence="7" type="ORF">H9624_14705</name>
</gene>
<protein>
    <submittedName>
        <fullName evidence="7">Zinc ABC transporter substrate-binding protein</fullName>
    </submittedName>
</protein>
<evidence type="ECO:0000256" key="5">
    <source>
        <dbReference type="RuleBase" id="RU003512"/>
    </source>
</evidence>
<dbReference type="PROSITE" id="PS51257">
    <property type="entry name" value="PROKAR_LIPOPROTEIN"/>
    <property type="match status" value="1"/>
</dbReference>
<dbReference type="Gene3D" id="3.40.50.1980">
    <property type="entry name" value="Nitrogenase molybdenum iron protein domain"/>
    <property type="match status" value="2"/>
</dbReference>
<organism evidence="7 8">
    <name type="scientific">Oceanitalea stevensii</name>
    <dbReference type="NCBI Taxonomy" id="2763072"/>
    <lineage>
        <taxon>Bacteria</taxon>
        <taxon>Bacillati</taxon>
        <taxon>Actinomycetota</taxon>
        <taxon>Actinomycetes</taxon>
        <taxon>Micrococcales</taxon>
        <taxon>Bogoriellaceae</taxon>
        <taxon>Georgenia</taxon>
    </lineage>
</organism>
<reference evidence="7 8" key="1">
    <citation type="submission" date="2020-08" db="EMBL/GenBank/DDBJ databases">
        <title>A Genomic Blueprint of the Chicken Gut Microbiome.</title>
        <authorList>
            <person name="Gilroy R."/>
            <person name="Ravi A."/>
            <person name="Getino M."/>
            <person name="Pursley I."/>
            <person name="Horton D.L."/>
            <person name="Alikhan N.-F."/>
            <person name="Baker D."/>
            <person name="Gharbi K."/>
            <person name="Hall N."/>
            <person name="Watson M."/>
            <person name="Adriaenssens E.M."/>
            <person name="Foster-Nyarko E."/>
            <person name="Jarju S."/>
            <person name="Secka A."/>
            <person name="Antonio M."/>
            <person name="Oren A."/>
            <person name="Chaudhuri R."/>
            <person name="La Ragione R.M."/>
            <person name="Hildebrand F."/>
            <person name="Pallen M.J."/>
        </authorList>
    </citation>
    <scope>NUCLEOTIDE SEQUENCE [LARGE SCALE GENOMIC DNA]</scope>
    <source>
        <strain evidence="7 8">Sa1BUA1</strain>
    </source>
</reference>
<evidence type="ECO:0000256" key="6">
    <source>
        <dbReference type="SAM" id="SignalP"/>
    </source>
</evidence>
<evidence type="ECO:0000313" key="8">
    <source>
        <dbReference type="Proteomes" id="UP000661894"/>
    </source>
</evidence>
<keyword evidence="4 6" id="KW-0732">Signal</keyword>
<dbReference type="InterPro" id="IPR050492">
    <property type="entry name" value="Bact_metal-bind_prot9"/>
</dbReference>
<evidence type="ECO:0000256" key="3">
    <source>
        <dbReference type="ARBA" id="ARBA00022723"/>
    </source>
</evidence>
<dbReference type="PANTHER" id="PTHR42953">
    <property type="entry name" value="HIGH-AFFINITY ZINC UPTAKE SYSTEM PROTEIN ZNUA-RELATED"/>
    <property type="match status" value="1"/>
</dbReference>
<dbReference type="PRINTS" id="PR00691">
    <property type="entry name" value="ADHESINB"/>
</dbReference>
<feature type="signal peptide" evidence="6">
    <location>
        <begin position="1"/>
        <end position="28"/>
    </location>
</feature>
<accession>A0ABR8Z5P1</accession>
<feature type="chain" id="PRO_5045878663" evidence="6">
    <location>
        <begin position="29"/>
        <end position="311"/>
    </location>
</feature>
<evidence type="ECO:0000256" key="4">
    <source>
        <dbReference type="ARBA" id="ARBA00022729"/>
    </source>
</evidence>